<feature type="chain" id="PRO_5035763208" evidence="1">
    <location>
        <begin position="23"/>
        <end position="72"/>
    </location>
</feature>
<dbReference type="AlphaFoldDB" id="A0A8S1JUT2"/>
<dbReference type="EMBL" id="CAJJDM010000007">
    <property type="protein sequence ID" value="CAD8046372.1"/>
    <property type="molecule type" value="Genomic_DNA"/>
</dbReference>
<dbReference type="Proteomes" id="UP000688137">
    <property type="component" value="Unassembled WGS sequence"/>
</dbReference>
<feature type="signal peptide" evidence="1">
    <location>
        <begin position="1"/>
        <end position="22"/>
    </location>
</feature>
<sequence length="72" mass="8854">MKILITMLQRIFLMFLWHMHLQFRIFEELLLKNTWEPLVLQALKEIPGETVMQQIQIKLKVKKLKMIQIKFM</sequence>
<protein>
    <submittedName>
        <fullName evidence="2">Uncharacterized protein</fullName>
    </submittedName>
</protein>
<evidence type="ECO:0000256" key="1">
    <source>
        <dbReference type="SAM" id="SignalP"/>
    </source>
</evidence>
<name>A0A8S1JUT2_PARPR</name>
<keyword evidence="3" id="KW-1185">Reference proteome</keyword>
<organism evidence="2 3">
    <name type="scientific">Paramecium primaurelia</name>
    <dbReference type="NCBI Taxonomy" id="5886"/>
    <lineage>
        <taxon>Eukaryota</taxon>
        <taxon>Sar</taxon>
        <taxon>Alveolata</taxon>
        <taxon>Ciliophora</taxon>
        <taxon>Intramacronucleata</taxon>
        <taxon>Oligohymenophorea</taxon>
        <taxon>Peniculida</taxon>
        <taxon>Parameciidae</taxon>
        <taxon>Paramecium</taxon>
    </lineage>
</organism>
<accession>A0A8S1JUT2</accession>
<evidence type="ECO:0000313" key="2">
    <source>
        <dbReference type="EMBL" id="CAD8046372.1"/>
    </source>
</evidence>
<comment type="caution">
    <text evidence="2">The sequence shown here is derived from an EMBL/GenBank/DDBJ whole genome shotgun (WGS) entry which is preliminary data.</text>
</comment>
<evidence type="ECO:0000313" key="3">
    <source>
        <dbReference type="Proteomes" id="UP000688137"/>
    </source>
</evidence>
<keyword evidence="1" id="KW-0732">Signal</keyword>
<reference evidence="2" key="1">
    <citation type="submission" date="2021-01" db="EMBL/GenBank/DDBJ databases">
        <authorList>
            <consortium name="Genoscope - CEA"/>
            <person name="William W."/>
        </authorList>
    </citation>
    <scope>NUCLEOTIDE SEQUENCE</scope>
</reference>
<proteinExistence type="predicted"/>
<gene>
    <name evidence="2" type="ORF">PPRIM_AZ9-3.1.T0100319</name>
</gene>